<feature type="region of interest" description="Disordered" evidence="1">
    <location>
        <begin position="119"/>
        <end position="138"/>
    </location>
</feature>
<name>A0A8X7CEU7_9ARAC</name>
<comment type="caution">
    <text evidence="2">The sequence shown here is derived from an EMBL/GenBank/DDBJ whole genome shotgun (WGS) entry which is preliminary data.</text>
</comment>
<organism evidence="2 3">
    <name type="scientific">Trichonephila inaurata madagascariensis</name>
    <dbReference type="NCBI Taxonomy" id="2747483"/>
    <lineage>
        <taxon>Eukaryota</taxon>
        <taxon>Metazoa</taxon>
        <taxon>Ecdysozoa</taxon>
        <taxon>Arthropoda</taxon>
        <taxon>Chelicerata</taxon>
        <taxon>Arachnida</taxon>
        <taxon>Araneae</taxon>
        <taxon>Araneomorphae</taxon>
        <taxon>Entelegynae</taxon>
        <taxon>Araneoidea</taxon>
        <taxon>Nephilidae</taxon>
        <taxon>Trichonephila</taxon>
        <taxon>Trichonephila inaurata</taxon>
    </lineage>
</organism>
<feature type="compositionally biased region" description="Basic residues" evidence="1">
    <location>
        <begin position="127"/>
        <end position="138"/>
    </location>
</feature>
<evidence type="ECO:0000313" key="2">
    <source>
        <dbReference type="EMBL" id="GFY63500.1"/>
    </source>
</evidence>
<reference evidence="2" key="1">
    <citation type="submission" date="2020-08" db="EMBL/GenBank/DDBJ databases">
        <title>Multicomponent nature underlies the extraordinary mechanical properties of spider dragline silk.</title>
        <authorList>
            <person name="Kono N."/>
            <person name="Nakamura H."/>
            <person name="Mori M."/>
            <person name="Yoshida Y."/>
            <person name="Ohtoshi R."/>
            <person name="Malay A.D."/>
            <person name="Moran D.A.P."/>
            <person name="Tomita M."/>
            <person name="Numata K."/>
            <person name="Arakawa K."/>
        </authorList>
    </citation>
    <scope>NUCLEOTIDE SEQUENCE</scope>
</reference>
<evidence type="ECO:0000256" key="1">
    <source>
        <dbReference type="SAM" id="MobiDB-lite"/>
    </source>
</evidence>
<keyword evidence="3" id="KW-1185">Reference proteome</keyword>
<protein>
    <submittedName>
        <fullName evidence="2">PiggyBac transposable element-derived protein 3</fullName>
    </submittedName>
</protein>
<dbReference type="Proteomes" id="UP000886998">
    <property type="component" value="Unassembled WGS sequence"/>
</dbReference>
<gene>
    <name evidence="2" type="primary">PGBD3_26</name>
    <name evidence="2" type="ORF">TNIN_353681</name>
</gene>
<dbReference type="AlphaFoldDB" id="A0A8X7CEU7"/>
<proteinExistence type="predicted"/>
<dbReference type="EMBL" id="BMAV01014806">
    <property type="protein sequence ID" value="GFY63500.1"/>
    <property type="molecule type" value="Genomic_DNA"/>
</dbReference>
<accession>A0A8X7CEU7</accession>
<dbReference type="OrthoDB" id="122438at2759"/>
<evidence type="ECO:0000313" key="3">
    <source>
        <dbReference type="Proteomes" id="UP000886998"/>
    </source>
</evidence>
<sequence>MENVKFFGKNRVLLFLVNPSYSQDTIPYNDQYYNHLHHVSFSSTCANEIVSKTADEVNLHSTQKNSNRPRHFEKLRSRLHFNDNAKTTDNQSPDHDKLYKLRFMLDYPNKRCLLVPMSEGTQTNATKARHHMKSKSHK</sequence>